<evidence type="ECO:0000313" key="3">
    <source>
        <dbReference type="EMBL" id="HHJ63983.1"/>
    </source>
</evidence>
<dbReference type="AlphaFoldDB" id="A0A7C5L958"/>
<dbReference type="Proteomes" id="UP000885792">
    <property type="component" value="Unassembled WGS sequence"/>
</dbReference>
<dbReference type="PANTHER" id="PTHR11851:SF224">
    <property type="entry name" value="PROCESSING PROTEASE"/>
    <property type="match status" value="1"/>
</dbReference>
<feature type="domain" description="Peptidase M16 C-terminal" evidence="2">
    <location>
        <begin position="183"/>
        <end position="352"/>
    </location>
</feature>
<dbReference type="SUPFAM" id="SSF63411">
    <property type="entry name" value="LuxS/MPP-like metallohydrolase"/>
    <property type="match status" value="2"/>
</dbReference>
<dbReference type="Pfam" id="PF00675">
    <property type="entry name" value="Peptidase_M16"/>
    <property type="match status" value="1"/>
</dbReference>
<reference evidence="3" key="1">
    <citation type="journal article" date="2020" name="mSystems">
        <title>Genome- and Community-Level Interaction Insights into Carbon Utilization and Element Cycling Functions of Hydrothermarchaeota in Hydrothermal Sediment.</title>
        <authorList>
            <person name="Zhou Z."/>
            <person name="Liu Y."/>
            <person name="Xu W."/>
            <person name="Pan J."/>
            <person name="Luo Z.H."/>
            <person name="Li M."/>
        </authorList>
    </citation>
    <scope>NUCLEOTIDE SEQUENCE [LARGE SCALE GENOMIC DNA]</scope>
    <source>
        <strain evidence="3">HyVt-501</strain>
    </source>
</reference>
<dbReference type="InterPro" id="IPR011765">
    <property type="entry name" value="Pept_M16_N"/>
</dbReference>
<dbReference type="GO" id="GO:0046872">
    <property type="term" value="F:metal ion binding"/>
    <property type="evidence" value="ECO:0007669"/>
    <property type="project" value="InterPro"/>
</dbReference>
<accession>A0A7C5L958</accession>
<dbReference type="PANTHER" id="PTHR11851">
    <property type="entry name" value="METALLOPROTEASE"/>
    <property type="match status" value="1"/>
</dbReference>
<dbReference type="EMBL" id="DRNB01000137">
    <property type="protein sequence ID" value="HHJ63983.1"/>
    <property type="molecule type" value="Genomic_DNA"/>
</dbReference>
<evidence type="ECO:0000259" key="2">
    <source>
        <dbReference type="Pfam" id="PF05193"/>
    </source>
</evidence>
<dbReference type="InterPro" id="IPR011249">
    <property type="entry name" value="Metalloenz_LuxS/M16"/>
</dbReference>
<feature type="domain" description="Peptidase M16 N-terminal" evidence="1">
    <location>
        <begin position="44"/>
        <end position="176"/>
    </location>
</feature>
<comment type="caution">
    <text evidence="3">The sequence shown here is derived from an EMBL/GenBank/DDBJ whole genome shotgun (WGS) entry which is preliminary data.</text>
</comment>
<proteinExistence type="predicted"/>
<evidence type="ECO:0000259" key="1">
    <source>
        <dbReference type="Pfam" id="PF00675"/>
    </source>
</evidence>
<sequence>MILLFCLLFLTAIAYGGVQVIEKTLPNGVKLLVKETSGKGIVSGVLFFRGGKHGEVRKGETSLLFTLLLKGSERFPSSYEISLPFERFGGYVYSSSGDDFSEIGFSTKVEGLREALEVLGDILTSPLLREEDIERERRNAIVALRSKRERGMEFAMENLRKLTYRGTPYETSALGTEEDLSALRREDLIRRMGEVIRGGNLVVSVVGDFRAEEILPLLEKTFGSLPKGKLEIGEGRFPLRESRTVKVRREGTQTTILCAFDAPDRRSRDYFTFKVLNSALGDGMTSKLFRVLREKKGYAYATYSFYPTRFMAPRLFAYVGTSPDKGDSALKDLLKLVRNPELDEKDVEIARRKIIGDFLLDHQTRLKQAWYLGFYEVMGLGWRMDSEYPERIKDVTLEEVRRAVDRYIKKHHCVVVHP</sequence>
<dbReference type="Pfam" id="PF05193">
    <property type="entry name" value="Peptidase_M16_C"/>
    <property type="match status" value="1"/>
</dbReference>
<organism evidence="3">
    <name type="scientific">Aquifex aeolicus</name>
    <dbReference type="NCBI Taxonomy" id="63363"/>
    <lineage>
        <taxon>Bacteria</taxon>
        <taxon>Pseudomonadati</taxon>
        <taxon>Aquificota</taxon>
        <taxon>Aquificia</taxon>
        <taxon>Aquificales</taxon>
        <taxon>Aquificaceae</taxon>
        <taxon>Aquifex</taxon>
    </lineage>
</organism>
<dbReference type="InterPro" id="IPR007863">
    <property type="entry name" value="Peptidase_M16_C"/>
</dbReference>
<name>A0A7C5L958_AQUAO</name>
<dbReference type="Gene3D" id="3.30.830.10">
    <property type="entry name" value="Metalloenzyme, LuxS/M16 peptidase-like"/>
    <property type="match status" value="2"/>
</dbReference>
<protein>
    <submittedName>
        <fullName evidence="3">Insulinase family protein</fullName>
    </submittedName>
</protein>
<gene>
    <name evidence="3" type="ORF">ENJ61_03660</name>
</gene>
<dbReference type="InterPro" id="IPR050361">
    <property type="entry name" value="MPP/UQCRC_Complex"/>
</dbReference>